<sequence length="1313" mass="145424">MLASVKASKFCSVVQLVDEDSIFLINKDRLRARLWARDAPVFVELHSERGAALTDRVPDLLFQRLDRLFASLCTSSHGDLVRVDLGTGDDPLQLVALAGWLLEYPISYSLPAQSTSAWSCPQQQALEVWNRVKVCVRVRPVREEDVAWHVGNQGRALVEPGSREDKTWTFDHVFDESSTNVDVFQDTVADLVPRVLEGYHGTALVYGQTSSGKTYTMFGGDGKDAEVGAVQLGLEALFAAIAQRRNSHAFSVELSYVEVYNEVIGDLLAPSSGEDVGGNFRTPPRRTGPKRTPNSFQTPPSQRGTPRTQGAVSVRDDLKGGVTLSALRKPAGSVAEAMSILQEGASKRHVSSTGMNERSSRAHTILMVHVSSVSLTDSSKLSAQLNFVDLAGSESMRTSNAKGSQIAEAKNINQSLLALALAMANLAEGANATPGGKGDACTPQTASRHVSFRTSKLTRILKPALCGDSLVCVICCITPASRFKEESKRTLQFARTAARVPVQASRHESQAPEATIEQLKRKVALLRAQSAPTLEMREKENREREEERSRFRRLLLLAHNQQSGGGADPEDKNLLPLHLISPSSATRGSKRGSLKHRRMSIAGTPPMRSQRDQSSSSVSTPPIEQMYTRQLQQKVQSLKSTVNAKSVALVNAQHELEECRDLLDSQSEDLARAHEEADALRESKEVLQHEHVSRQAALVAEVVRLRQDVDNLACKLTAAEARCTEQEELVARASEVASETEAGLKADLDGLRQELANAKEQLGKARARLQQRERDANDVQAVIAGLRKAQAHVDEELSALREELDIVRAEKLAAQDAQAYLEEHSEEQQAEVADLGLQLRKTHETLSQRDLELAKMHEAAGTLNAARALAQEEAADLRKSLARALADRTASEACLEARVAQLEQMAKDYEAQLEEAYTVLAQRDRELEASRSTVWAMRMDREESDNAIARAHEDVEQARIAGIERETFLQKKCASLQREIEYFNTELEKAYTVLAHRDRQLEGSREQVYNLKIDRRALQEDVIQARDALASVRGEVSALTNSYASERNALQLESNSFREQLQSTSAKLAECEAKTLVLEEQTEKLQSEKTAADDLSYASQAEICVMQQKMAQMKENANDENRQAQESKRDTDMLRTEAQLAEAQAQVDERAQVLLEKETSLNHKDAQLQRIATELRTKQSQLHAAIQSLRAKEEELKAREDELEGREAEVQIRLQKFDTHSEASFHTSREEGDTPFMTPISQYASFVSATSTPIPFSSSLLDTTESPALLRKLNQSAHQLRQVQQLEILERELGLSPISSSFLLSSDLDLELE</sequence>
<evidence type="ECO:0000256" key="1">
    <source>
        <dbReference type="ARBA" id="ARBA00022741"/>
    </source>
</evidence>
<comment type="caution">
    <text evidence="9">The sequence shown here is derived from an EMBL/GenBank/DDBJ whole genome shotgun (WGS) entry which is preliminary data.</text>
</comment>
<dbReference type="SUPFAM" id="SSF52540">
    <property type="entry name" value="P-loop containing nucleoside triphosphate hydrolases"/>
    <property type="match status" value="1"/>
</dbReference>
<dbReference type="EMBL" id="BEYU01000009">
    <property type="protein sequence ID" value="GBG24944.1"/>
    <property type="molecule type" value="Genomic_DNA"/>
</dbReference>
<dbReference type="GO" id="GO:0003777">
    <property type="term" value="F:microtubule motor activity"/>
    <property type="evidence" value="ECO:0007669"/>
    <property type="project" value="InterPro"/>
</dbReference>
<reference evidence="9 10" key="1">
    <citation type="submission" date="2017-12" db="EMBL/GenBank/DDBJ databases">
        <title>Sequencing, de novo assembly and annotation of complete genome of a new Thraustochytrid species, strain FCC1311.</title>
        <authorList>
            <person name="Sedici K."/>
            <person name="Godart F."/>
            <person name="Aiese Cigliano R."/>
            <person name="Sanseverino W."/>
            <person name="Barakat M."/>
            <person name="Ortet P."/>
            <person name="Marechal E."/>
            <person name="Cagnac O."/>
            <person name="Amato A."/>
        </authorList>
    </citation>
    <scope>NUCLEOTIDE SEQUENCE [LARGE SCALE GENOMIC DNA]</scope>
</reference>
<dbReference type="PROSITE" id="PS50067">
    <property type="entry name" value="KINESIN_MOTOR_2"/>
    <property type="match status" value="1"/>
</dbReference>
<evidence type="ECO:0000256" key="4">
    <source>
        <dbReference type="ARBA" id="ARBA00023175"/>
    </source>
</evidence>
<feature type="domain" description="Kinesin motor" evidence="8">
    <location>
        <begin position="131"/>
        <end position="500"/>
    </location>
</feature>
<dbReference type="GO" id="GO:0005524">
    <property type="term" value="F:ATP binding"/>
    <property type="evidence" value="ECO:0007669"/>
    <property type="project" value="UniProtKB-UniRule"/>
</dbReference>
<evidence type="ECO:0000256" key="3">
    <source>
        <dbReference type="ARBA" id="ARBA00023054"/>
    </source>
</evidence>
<dbReference type="Gene3D" id="3.40.850.10">
    <property type="entry name" value="Kinesin motor domain"/>
    <property type="match status" value="1"/>
</dbReference>
<comment type="similarity">
    <text evidence="5">Belongs to the TRAFAC class myosin-kinesin ATPase superfamily. Kinesin family.</text>
</comment>
<dbReference type="PANTHER" id="PTHR47968">
    <property type="entry name" value="CENTROMERE PROTEIN E"/>
    <property type="match status" value="1"/>
</dbReference>
<keyword evidence="3 6" id="KW-0175">Coiled coil</keyword>
<dbReference type="InterPro" id="IPR001752">
    <property type="entry name" value="Kinesin_motor_dom"/>
</dbReference>
<feature type="region of interest" description="Disordered" evidence="7">
    <location>
        <begin position="1113"/>
        <end position="1132"/>
    </location>
</feature>
<feature type="coiled-coil region" evidence="6">
    <location>
        <begin position="649"/>
        <end position="817"/>
    </location>
</feature>
<dbReference type="PANTHER" id="PTHR47968:SF75">
    <property type="entry name" value="CENTROMERE-ASSOCIATED PROTEIN E"/>
    <property type="match status" value="1"/>
</dbReference>
<feature type="coiled-coil region" evidence="6">
    <location>
        <begin position="1175"/>
        <end position="1209"/>
    </location>
</feature>
<dbReference type="InParanoid" id="A0A2R5GB61"/>
<dbReference type="InterPro" id="IPR019821">
    <property type="entry name" value="Kinesin_motor_CS"/>
</dbReference>
<keyword evidence="10" id="KW-1185">Reference proteome</keyword>
<evidence type="ECO:0000256" key="2">
    <source>
        <dbReference type="ARBA" id="ARBA00022840"/>
    </source>
</evidence>
<dbReference type="Proteomes" id="UP000241890">
    <property type="component" value="Unassembled WGS sequence"/>
</dbReference>
<evidence type="ECO:0000313" key="9">
    <source>
        <dbReference type="EMBL" id="GBG24944.1"/>
    </source>
</evidence>
<feature type="coiled-coil region" evidence="6">
    <location>
        <begin position="867"/>
        <end position="919"/>
    </location>
</feature>
<feature type="binding site" evidence="5">
    <location>
        <begin position="207"/>
        <end position="214"/>
    </location>
    <ligand>
        <name>ATP</name>
        <dbReference type="ChEBI" id="CHEBI:30616"/>
    </ligand>
</feature>
<feature type="region of interest" description="Disordered" evidence="7">
    <location>
        <begin position="561"/>
        <end position="621"/>
    </location>
</feature>
<dbReference type="SMART" id="SM00129">
    <property type="entry name" value="KISc"/>
    <property type="match status" value="1"/>
</dbReference>
<feature type="compositionally biased region" description="Polar residues" evidence="7">
    <location>
        <begin position="294"/>
        <end position="311"/>
    </location>
</feature>
<protein>
    <submittedName>
        <fullName evidence="9">Kinesin-related protein 4</fullName>
    </submittedName>
</protein>
<proteinExistence type="inferred from homology"/>
<dbReference type="InterPro" id="IPR027640">
    <property type="entry name" value="Kinesin-like_fam"/>
</dbReference>
<dbReference type="PROSITE" id="PS00411">
    <property type="entry name" value="KINESIN_MOTOR_1"/>
    <property type="match status" value="1"/>
</dbReference>
<organism evidence="9 10">
    <name type="scientific">Hondaea fermentalgiana</name>
    <dbReference type="NCBI Taxonomy" id="2315210"/>
    <lineage>
        <taxon>Eukaryota</taxon>
        <taxon>Sar</taxon>
        <taxon>Stramenopiles</taxon>
        <taxon>Bigyra</taxon>
        <taxon>Labyrinthulomycetes</taxon>
        <taxon>Thraustochytrida</taxon>
        <taxon>Thraustochytriidae</taxon>
        <taxon>Hondaea</taxon>
    </lineage>
</organism>
<dbReference type="PRINTS" id="PR00380">
    <property type="entry name" value="KINESINHEAVY"/>
</dbReference>
<dbReference type="GO" id="GO:0008017">
    <property type="term" value="F:microtubule binding"/>
    <property type="evidence" value="ECO:0007669"/>
    <property type="project" value="InterPro"/>
</dbReference>
<feature type="compositionally biased region" description="Basic and acidic residues" evidence="7">
    <location>
        <begin position="1116"/>
        <end position="1132"/>
    </location>
</feature>
<dbReference type="InterPro" id="IPR036961">
    <property type="entry name" value="Kinesin_motor_dom_sf"/>
</dbReference>
<dbReference type="InterPro" id="IPR027417">
    <property type="entry name" value="P-loop_NTPase"/>
</dbReference>
<feature type="region of interest" description="Disordered" evidence="7">
    <location>
        <begin position="272"/>
        <end position="313"/>
    </location>
</feature>
<evidence type="ECO:0000256" key="5">
    <source>
        <dbReference type="PROSITE-ProRule" id="PRU00283"/>
    </source>
</evidence>
<keyword evidence="1 5" id="KW-0547">Nucleotide-binding</keyword>
<evidence type="ECO:0000256" key="7">
    <source>
        <dbReference type="SAM" id="MobiDB-lite"/>
    </source>
</evidence>
<dbReference type="GO" id="GO:0007018">
    <property type="term" value="P:microtubule-based movement"/>
    <property type="evidence" value="ECO:0007669"/>
    <property type="project" value="InterPro"/>
</dbReference>
<evidence type="ECO:0000259" key="8">
    <source>
        <dbReference type="PROSITE" id="PS50067"/>
    </source>
</evidence>
<feature type="compositionally biased region" description="Basic residues" evidence="7">
    <location>
        <begin position="588"/>
        <end position="599"/>
    </location>
</feature>
<evidence type="ECO:0000313" key="10">
    <source>
        <dbReference type="Proteomes" id="UP000241890"/>
    </source>
</evidence>
<keyword evidence="4 5" id="KW-0505">Motor protein</keyword>
<name>A0A2R5GB61_9STRA</name>
<keyword evidence="2 5" id="KW-0067">ATP-binding</keyword>
<accession>A0A2R5GB61</accession>
<gene>
    <name evidence="9" type="ORF">FCC1311_011612</name>
</gene>
<dbReference type="Pfam" id="PF00225">
    <property type="entry name" value="Kinesin"/>
    <property type="match status" value="1"/>
</dbReference>
<evidence type="ECO:0000256" key="6">
    <source>
        <dbReference type="SAM" id="Coils"/>
    </source>
</evidence>